<proteinExistence type="predicted"/>
<gene>
    <name evidence="1" type="ORF">rsdtw13_24600</name>
</gene>
<evidence type="ECO:0000313" key="1">
    <source>
        <dbReference type="EMBL" id="GKX67202.1"/>
    </source>
</evidence>
<dbReference type="Proteomes" id="UP001058074">
    <property type="component" value="Unassembled WGS sequence"/>
</dbReference>
<sequence>MKKINKKSAIIGSSVLLVALIAGGGFYLNSRTIKINGSTVIIPDGKNKISVQICSNDIVKIDNLINGKEGTHTAVVGDNQWTPAKVTIDKSSNPITMKTDTMTVKIDKSTHRVSVFNAKGELLIKEQDVKDVYNKGVQLNHNSEDKFYGISGYDNTEDASANILRSNEVEVAAGKQGHCGGPFTWSTKGYGVLVDSNGGTFNIDKDTLNFTDSSRTDTEYYVFVGTPTDIMGAVSKVSGKSPMYPKWAMGFTNSQWGIDEKQLIDIVDTYRKKNIPIDNYTLDFDWKAWGDDNYGEFRWNDTKFPDGTSGKLKQMMDQKGIKLTGIMKPRLHLDTVEGKYATDNKLWYGGDSYSSNNDYFSGKPVSDLNFSLPAAQKWFFNNCKKAIDTGISGWWNDEADELDDNMQFMNMQKSLYEGQRSYNDKRVWSINRNFYLGSQRYGYGMWSGDISTGFYSMAAQRQRMLSAINLGEPKWGMDTGGFNDGDPTPQNYARWMEFSAFVPIFRVHGNQNQVRQPWVFGKTAEAAATKAIRLRYSLIPYIYSYDRRAYEGGVGLVKPLIFDYPNDDKVANYVDAWMFGDSLLVSPVVDENATSQKIYLPAGTWTDYFTGKVYQGGQTIEYAVNKDTWDDIPLFIKSGAIIPNQDYQNYVGEKPVTNMYVDIFPDTQKTNFNYYDDDGATYKYEKGEYFKQTISAQDKTSSVQVDLSDKTGSFTPNTKYYILKIHNRNSSDVKSNNTSLKTKTSYSELLNSDEECIASGKDVYGDVTYVKVKVGNANTLTLNGNKTK</sequence>
<keyword evidence="2" id="KW-1185">Reference proteome</keyword>
<organism evidence="1 2">
    <name type="scientific">Inconstantimicrobium mannanitabidum</name>
    <dbReference type="NCBI Taxonomy" id="1604901"/>
    <lineage>
        <taxon>Bacteria</taxon>
        <taxon>Bacillati</taxon>
        <taxon>Bacillota</taxon>
        <taxon>Clostridia</taxon>
        <taxon>Eubacteriales</taxon>
        <taxon>Clostridiaceae</taxon>
        <taxon>Inconstantimicrobium</taxon>
    </lineage>
</organism>
<reference evidence="1" key="1">
    <citation type="journal article" date="2025" name="Int. J. Syst. Evol. Microbiol.">
        <title>Inconstantimicrobium mannanitabidum sp. nov., a novel member of the family Clostridiaceae isolated from anoxic soil under the treatment of reductive soil disinfestation.</title>
        <authorList>
            <person name="Ueki A."/>
            <person name="Tonouchi A."/>
            <person name="Honma S."/>
            <person name="Kaku N."/>
            <person name="Ueki K."/>
        </authorList>
    </citation>
    <scope>NUCLEOTIDE SEQUENCE</scope>
    <source>
        <strain evidence="1">TW13</strain>
    </source>
</reference>
<evidence type="ECO:0000313" key="2">
    <source>
        <dbReference type="Proteomes" id="UP001058074"/>
    </source>
</evidence>
<name>A0ACB5REI8_9CLOT</name>
<protein>
    <submittedName>
        <fullName evidence="1">Uncharacterized protein</fullName>
    </submittedName>
</protein>
<comment type="caution">
    <text evidence="1">The sequence shown here is derived from an EMBL/GenBank/DDBJ whole genome shotgun (WGS) entry which is preliminary data.</text>
</comment>
<dbReference type="EMBL" id="BROD01000001">
    <property type="protein sequence ID" value="GKX67202.1"/>
    <property type="molecule type" value="Genomic_DNA"/>
</dbReference>
<accession>A0ACB5REI8</accession>